<dbReference type="Proteomes" id="UP000230233">
    <property type="component" value="Chromosome X"/>
</dbReference>
<reference evidence="3" key="1">
    <citation type="submission" date="2017-10" db="EMBL/GenBank/DDBJ databases">
        <title>Rapid genome shrinkage in a self-fertile nematode reveals novel sperm competition proteins.</title>
        <authorList>
            <person name="Yin D."/>
            <person name="Schwarz E.M."/>
            <person name="Thomas C.G."/>
            <person name="Felde R.L."/>
            <person name="Korf I.F."/>
            <person name="Cutter A.D."/>
            <person name="Schartner C.M."/>
            <person name="Ralston E.J."/>
            <person name="Meyer B.J."/>
            <person name="Haag E.S."/>
        </authorList>
    </citation>
    <scope>NUCLEOTIDE SEQUENCE [LARGE SCALE GENOMIC DNA]</scope>
    <source>
        <strain evidence="3">JU1422</strain>
    </source>
</reference>
<protein>
    <submittedName>
        <fullName evidence="2">Uncharacterized protein</fullName>
    </submittedName>
</protein>
<keyword evidence="3" id="KW-1185">Reference proteome</keyword>
<feature type="region of interest" description="Disordered" evidence="1">
    <location>
        <begin position="1"/>
        <end position="45"/>
    </location>
</feature>
<evidence type="ECO:0000313" key="3">
    <source>
        <dbReference type="Proteomes" id="UP000230233"/>
    </source>
</evidence>
<dbReference type="OrthoDB" id="10339193at2759"/>
<name>A0A2G5SY85_9PELO</name>
<accession>A0A2G5SY85</accession>
<organism evidence="2 3">
    <name type="scientific">Caenorhabditis nigoni</name>
    <dbReference type="NCBI Taxonomy" id="1611254"/>
    <lineage>
        <taxon>Eukaryota</taxon>
        <taxon>Metazoa</taxon>
        <taxon>Ecdysozoa</taxon>
        <taxon>Nematoda</taxon>
        <taxon>Chromadorea</taxon>
        <taxon>Rhabditida</taxon>
        <taxon>Rhabditina</taxon>
        <taxon>Rhabditomorpha</taxon>
        <taxon>Rhabditoidea</taxon>
        <taxon>Rhabditidae</taxon>
        <taxon>Peloderinae</taxon>
        <taxon>Caenorhabditis</taxon>
    </lineage>
</organism>
<gene>
    <name evidence="2" type="primary">Cnig_chr_X.g25347</name>
    <name evidence="2" type="ORF">B9Z55_025347</name>
</gene>
<dbReference type="AlphaFoldDB" id="A0A2G5SY85"/>
<dbReference type="EMBL" id="PDUG01000006">
    <property type="protein sequence ID" value="PIC20007.1"/>
    <property type="molecule type" value="Genomic_DNA"/>
</dbReference>
<evidence type="ECO:0000256" key="1">
    <source>
        <dbReference type="SAM" id="MobiDB-lite"/>
    </source>
</evidence>
<sequence>MGQRKIKKPITQSIPTREEEPVDGPPEPAEPVMVLDDDANNEPKEEPILTVMPLVQVFGNLNILRQNQPEAQEAQQNGAQQQNLTEVLVVDLRNGSIDDMIDVIMRWSQGNREGFIRHEVVEHEGALVPVERLEEIKNNQAAAAQSDRPEPPPTA</sequence>
<comment type="caution">
    <text evidence="2">The sequence shown here is derived from an EMBL/GenBank/DDBJ whole genome shotgun (WGS) entry which is preliminary data.</text>
</comment>
<evidence type="ECO:0000313" key="2">
    <source>
        <dbReference type="EMBL" id="PIC20007.1"/>
    </source>
</evidence>
<proteinExistence type="predicted"/>